<reference evidence="1" key="1">
    <citation type="submission" date="2023-02" db="EMBL/GenBank/DDBJ databases">
        <title>Genome of toxic invasive species Heracleum sosnowskyi carries increased number of genes despite the absence of recent whole-genome duplications.</title>
        <authorList>
            <person name="Schelkunov M."/>
            <person name="Shtratnikova V."/>
            <person name="Makarenko M."/>
            <person name="Klepikova A."/>
            <person name="Omelchenko D."/>
            <person name="Novikova G."/>
            <person name="Obukhova E."/>
            <person name="Bogdanov V."/>
            <person name="Penin A."/>
            <person name="Logacheva M."/>
        </authorList>
    </citation>
    <scope>NUCLEOTIDE SEQUENCE</scope>
    <source>
        <strain evidence="1">Hsosn_3</strain>
        <tissue evidence="1">Leaf</tissue>
    </source>
</reference>
<reference evidence="1" key="2">
    <citation type="submission" date="2023-05" db="EMBL/GenBank/DDBJ databases">
        <authorList>
            <person name="Schelkunov M.I."/>
        </authorList>
    </citation>
    <scope>NUCLEOTIDE SEQUENCE</scope>
    <source>
        <strain evidence="1">Hsosn_3</strain>
        <tissue evidence="1">Leaf</tissue>
    </source>
</reference>
<dbReference type="EMBL" id="JAUIZM010000002">
    <property type="protein sequence ID" value="KAK1395807.1"/>
    <property type="molecule type" value="Genomic_DNA"/>
</dbReference>
<accession>A0AAD8N4I6</accession>
<name>A0AAD8N4I6_9APIA</name>
<comment type="caution">
    <text evidence="1">The sequence shown here is derived from an EMBL/GenBank/DDBJ whole genome shotgun (WGS) entry which is preliminary data.</text>
</comment>
<sequence length="104" mass="11927">MSLAENNSLQLRRKVLLLRTVHYSYPGLFLMSKDWTINFKAATPTVASGSLVWIEKNSKNMVRSPIVISPAIDMWIKSDLPFDHTAILLHDAWTKLLYFDSFIS</sequence>
<evidence type="ECO:0000313" key="1">
    <source>
        <dbReference type="EMBL" id="KAK1395807.1"/>
    </source>
</evidence>
<dbReference type="Proteomes" id="UP001237642">
    <property type="component" value="Unassembled WGS sequence"/>
</dbReference>
<protein>
    <submittedName>
        <fullName evidence="1">Uncharacterized protein</fullName>
    </submittedName>
</protein>
<dbReference type="Gene3D" id="2.60.40.2310">
    <property type="match status" value="1"/>
</dbReference>
<gene>
    <name evidence="1" type="ORF">POM88_005670</name>
</gene>
<evidence type="ECO:0000313" key="2">
    <source>
        <dbReference type="Proteomes" id="UP001237642"/>
    </source>
</evidence>
<proteinExistence type="predicted"/>
<dbReference type="AlphaFoldDB" id="A0AAD8N4I6"/>
<keyword evidence="2" id="KW-1185">Reference proteome</keyword>
<organism evidence="1 2">
    <name type="scientific">Heracleum sosnowskyi</name>
    <dbReference type="NCBI Taxonomy" id="360622"/>
    <lineage>
        <taxon>Eukaryota</taxon>
        <taxon>Viridiplantae</taxon>
        <taxon>Streptophyta</taxon>
        <taxon>Embryophyta</taxon>
        <taxon>Tracheophyta</taxon>
        <taxon>Spermatophyta</taxon>
        <taxon>Magnoliopsida</taxon>
        <taxon>eudicotyledons</taxon>
        <taxon>Gunneridae</taxon>
        <taxon>Pentapetalae</taxon>
        <taxon>asterids</taxon>
        <taxon>campanulids</taxon>
        <taxon>Apiales</taxon>
        <taxon>Apiaceae</taxon>
        <taxon>Apioideae</taxon>
        <taxon>apioid superclade</taxon>
        <taxon>Tordylieae</taxon>
        <taxon>Tordyliinae</taxon>
        <taxon>Heracleum</taxon>
    </lineage>
</organism>